<proteinExistence type="predicted"/>
<dbReference type="WBParaSite" id="HCON_00176740-00001">
    <property type="protein sequence ID" value="HCON_00176740-00001"/>
    <property type="gene ID" value="HCON_00176740"/>
</dbReference>
<evidence type="ECO:0000313" key="2">
    <source>
        <dbReference type="Proteomes" id="UP000025227"/>
    </source>
</evidence>
<keyword evidence="2" id="KW-1185">Reference proteome</keyword>
<accession>A0A7I4Z1C9</accession>
<dbReference type="SUPFAM" id="SSF56672">
    <property type="entry name" value="DNA/RNA polymerases"/>
    <property type="match status" value="1"/>
</dbReference>
<dbReference type="CDD" id="cd01650">
    <property type="entry name" value="RT_nLTR_like"/>
    <property type="match status" value="1"/>
</dbReference>
<name>A0A7I4Z1C9_HAECO</name>
<sequence>MSSCPSTILDKTDTSSFRLFPSETRYVITSMRSGTALGSKAEHLKSLPPVIIRTLARLFTRYLSECKVLTSWKTSKTVLLYKKVDPDDIGNYRPICLLFVIYKLFTRVILNRVGRILDEGQPCEQAGLRRGFSTIDHIHTLTRLIQVSREYKMPLCLTFIDLKKAFDTVETEAVIEALGNQGVLTQYIRMLRELYESFAIRISPFYKEVIVNVKRVPLESIMRHLEWEDLGVKVDGRFLHHLRFGDDIVVITPNIEQAERMLAEFGSACGKIGLKLNLTKTMFMGNGLVPDAPSTLNGTNISECSSYVYLGRENIEGVVKKTKNIRLRAHLFDTAVLPALTYASETWTLRKQDEHAVSDIQCALERTMLGISLYTQVQKGIRSSELRHRTKIRDAAEYAKKSKIRWAGQVMRYSDDRWTRAVTDWIPRDIKRTPGRPPTRRSDFFTKALNERNVEPRVPEARTIHWTNLARDRDEWRRYWRPLEEVDDQRDDR</sequence>
<dbReference type="InterPro" id="IPR043502">
    <property type="entry name" value="DNA/RNA_pol_sf"/>
</dbReference>
<dbReference type="PROSITE" id="PS50878">
    <property type="entry name" value="RT_POL"/>
    <property type="match status" value="1"/>
</dbReference>
<protein>
    <submittedName>
        <fullName evidence="3">Reverse transcriptase domain-containing protein</fullName>
    </submittedName>
</protein>
<dbReference type="InterPro" id="IPR000477">
    <property type="entry name" value="RT_dom"/>
</dbReference>
<evidence type="ECO:0000313" key="3">
    <source>
        <dbReference type="WBParaSite" id="HCON_00176740-00001"/>
    </source>
</evidence>
<organism evidence="2 3">
    <name type="scientific">Haemonchus contortus</name>
    <name type="common">Barber pole worm</name>
    <dbReference type="NCBI Taxonomy" id="6289"/>
    <lineage>
        <taxon>Eukaryota</taxon>
        <taxon>Metazoa</taxon>
        <taxon>Ecdysozoa</taxon>
        <taxon>Nematoda</taxon>
        <taxon>Chromadorea</taxon>
        <taxon>Rhabditida</taxon>
        <taxon>Rhabditina</taxon>
        <taxon>Rhabditomorpha</taxon>
        <taxon>Strongyloidea</taxon>
        <taxon>Trichostrongylidae</taxon>
        <taxon>Haemonchus</taxon>
    </lineage>
</organism>
<dbReference type="Proteomes" id="UP000025227">
    <property type="component" value="Unplaced"/>
</dbReference>
<reference evidence="3" key="1">
    <citation type="submission" date="2020-12" db="UniProtKB">
        <authorList>
            <consortium name="WormBaseParasite"/>
        </authorList>
    </citation>
    <scope>IDENTIFICATION</scope>
    <source>
        <strain evidence="3">MHco3</strain>
    </source>
</reference>
<dbReference type="Pfam" id="PF00078">
    <property type="entry name" value="RVT_1"/>
    <property type="match status" value="1"/>
</dbReference>
<dbReference type="PANTHER" id="PTHR47027">
    <property type="entry name" value="REVERSE TRANSCRIPTASE DOMAIN-CONTAINING PROTEIN"/>
    <property type="match status" value="1"/>
</dbReference>
<dbReference type="OrthoDB" id="410104at2759"/>
<dbReference type="AlphaFoldDB" id="A0A7I4Z1C9"/>
<evidence type="ECO:0000259" key="1">
    <source>
        <dbReference type="PROSITE" id="PS50878"/>
    </source>
</evidence>
<feature type="domain" description="Reverse transcriptase" evidence="1">
    <location>
        <begin position="61"/>
        <end position="301"/>
    </location>
</feature>
<dbReference type="PANTHER" id="PTHR47027:SF20">
    <property type="entry name" value="REVERSE TRANSCRIPTASE-LIKE PROTEIN WITH RNA-DIRECTED DNA POLYMERASE DOMAIN"/>
    <property type="match status" value="1"/>
</dbReference>